<proteinExistence type="predicted"/>
<sequence>MGAPSVFQQLFYLIFFIFWFGVVAVPVWRIVAKAGYPGVLSLLIWIPVVNIVLLWVFAFMKWPNERKVPLEYGGVPAGKSSD</sequence>
<dbReference type="RefSeq" id="WP_229420757.1">
    <property type="nucleotide sequence ID" value="NZ_BMWV01000002.1"/>
</dbReference>
<keyword evidence="1" id="KW-0812">Transmembrane</keyword>
<evidence type="ECO:0000256" key="1">
    <source>
        <dbReference type="SAM" id="Phobius"/>
    </source>
</evidence>
<name>A0AA87XQE6_9BURK</name>
<reference evidence="2" key="1">
    <citation type="journal article" date="2014" name="Int. J. Syst. Evol. Microbiol.">
        <title>Complete genome sequence of Corynebacterium casei LMG S-19264T (=DSM 44701T), isolated from a smear-ripened cheese.</title>
        <authorList>
            <consortium name="US DOE Joint Genome Institute (JGI-PGF)"/>
            <person name="Walter F."/>
            <person name="Albersmeier A."/>
            <person name="Kalinowski J."/>
            <person name="Ruckert C."/>
        </authorList>
    </citation>
    <scope>NUCLEOTIDE SEQUENCE</scope>
    <source>
        <strain evidence="2">KCTC 12343</strain>
    </source>
</reference>
<gene>
    <name evidence="2" type="ORF">GCM10007387_09610</name>
</gene>
<keyword evidence="1" id="KW-0472">Membrane</keyword>
<organism evidence="2 3">
    <name type="scientific">Pseudoduganella albidiflava</name>
    <dbReference type="NCBI Taxonomy" id="321983"/>
    <lineage>
        <taxon>Bacteria</taxon>
        <taxon>Pseudomonadati</taxon>
        <taxon>Pseudomonadota</taxon>
        <taxon>Betaproteobacteria</taxon>
        <taxon>Burkholderiales</taxon>
        <taxon>Oxalobacteraceae</taxon>
        <taxon>Telluria group</taxon>
        <taxon>Pseudoduganella</taxon>
    </lineage>
</organism>
<comment type="caution">
    <text evidence="2">The sequence shown here is derived from an EMBL/GenBank/DDBJ whole genome shotgun (WGS) entry which is preliminary data.</text>
</comment>
<dbReference type="AlphaFoldDB" id="A0AA87XQE6"/>
<keyword evidence="1" id="KW-1133">Transmembrane helix</keyword>
<feature type="transmembrane region" description="Helical" evidence="1">
    <location>
        <begin position="12"/>
        <end position="32"/>
    </location>
</feature>
<reference evidence="2" key="2">
    <citation type="submission" date="2022-12" db="EMBL/GenBank/DDBJ databases">
        <authorList>
            <person name="Sun Q."/>
            <person name="Kim S."/>
        </authorList>
    </citation>
    <scope>NUCLEOTIDE SEQUENCE</scope>
    <source>
        <strain evidence="2">KCTC 12343</strain>
    </source>
</reference>
<feature type="transmembrane region" description="Helical" evidence="1">
    <location>
        <begin position="38"/>
        <end position="60"/>
    </location>
</feature>
<dbReference type="EMBL" id="BMWV01000002">
    <property type="protein sequence ID" value="GGY30066.1"/>
    <property type="molecule type" value="Genomic_DNA"/>
</dbReference>
<evidence type="ECO:0000313" key="2">
    <source>
        <dbReference type="EMBL" id="GGY30066.1"/>
    </source>
</evidence>
<protein>
    <submittedName>
        <fullName evidence="2">Uncharacterized protein</fullName>
    </submittedName>
</protein>
<evidence type="ECO:0000313" key="3">
    <source>
        <dbReference type="Proteomes" id="UP000628442"/>
    </source>
</evidence>
<accession>A0AA87XQE6</accession>
<dbReference type="Proteomes" id="UP000628442">
    <property type="component" value="Unassembled WGS sequence"/>
</dbReference>